<dbReference type="InterPro" id="IPR050863">
    <property type="entry name" value="CenT-Element_Derived"/>
</dbReference>
<dbReference type="SMART" id="SM00674">
    <property type="entry name" value="CENPB"/>
    <property type="match status" value="1"/>
</dbReference>
<evidence type="ECO:0000313" key="4">
    <source>
        <dbReference type="Proteomes" id="UP000663879"/>
    </source>
</evidence>
<dbReference type="GO" id="GO:0003677">
    <property type="term" value="F:DNA binding"/>
    <property type="evidence" value="ECO:0007669"/>
    <property type="project" value="UniProtKB-KW"/>
</dbReference>
<name>A0A814JTV2_9BILA</name>
<dbReference type="SUPFAM" id="SSF46689">
    <property type="entry name" value="Homeodomain-like"/>
    <property type="match status" value="1"/>
</dbReference>
<comment type="caution">
    <text evidence="3">The sequence shown here is derived from an EMBL/GenBank/DDBJ whole genome shotgun (WGS) entry which is preliminary data.</text>
</comment>
<protein>
    <recommendedName>
        <fullName evidence="2">HTH CENPB-type domain-containing protein</fullName>
    </recommendedName>
</protein>
<keyword evidence="4" id="KW-1185">Reference proteome</keyword>
<proteinExistence type="predicted"/>
<dbReference type="Pfam" id="PF03221">
    <property type="entry name" value="HTH_Tnp_Tc5"/>
    <property type="match status" value="1"/>
</dbReference>
<accession>A0A814JTV2</accession>
<dbReference type="PANTHER" id="PTHR19303:SF73">
    <property type="entry name" value="PROTEIN PDC2"/>
    <property type="match status" value="1"/>
</dbReference>
<dbReference type="AlphaFoldDB" id="A0A814JTV2"/>
<dbReference type="Gene3D" id="1.10.10.60">
    <property type="entry name" value="Homeodomain-like"/>
    <property type="match status" value="1"/>
</dbReference>
<evidence type="ECO:0000313" key="3">
    <source>
        <dbReference type="EMBL" id="CAF1042361.1"/>
    </source>
</evidence>
<organism evidence="3 4">
    <name type="scientific">Brachionus calyciflorus</name>
    <dbReference type="NCBI Taxonomy" id="104777"/>
    <lineage>
        <taxon>Eukaryota</taxon>
        <taxon>Metazoa</taxon>
        <taxon>Spiralia</taxon>
        <taxon>Gnathifera</taxon>
        <taxon>Rotifera</taxon>
        <taxon>Eurotatoria</taxon>
        <taxon>Monogononta</taxon>
        <taxon>Pseudotrocha</taxon>
        <taxon>Ploima</taxon>
        <taxon>Brachionidae</taxon>
        <taxon>Brachionus</taxon>
    </lineage>
</organism>
<feature type="domain" description="HTH CENPB-type" evidence="2">
    <location>
        <begin position="9"/>
        <end position="81"/>
    </location>
</feature>
<evidence type="ECO:0000259" key="2">
    <source>
        <dbReference type="PROSITE" id="PS51253"/>
    </source>
</evidence>
<dbReference type="Proteomes" id="UP000663879">
    <property type="component" value="Unassembled WGS sequence"/>
</dbReference>
<evidence type="ECO:0000256" key="1">
    <source>
        <dbReference type="ARBA" id="ARBA00023125"/>
    </source>
</evidence>
<reference evidence="3" key="1">
    <citation type="submission" date="2021-02" db="EMBL/GenBank/DDBJ databases">
        <authorList>
            <person name="Nowell W R."/>
        </authorList>
    </citation>
    <scope>NUCLEOTIDE SEQUENCE</scope>
    <source>
        <strain evidence="3">Ploen Becks lab</strain>
    </source>
</reference>
<dbReference type="InterPro" id="IPR006600">
    <property type="entry name" value="HTH_CenpB_DNA-bd_dom"/>
</dbReference>
<dbReference type="OrthoDB" id="128287at2759"/>
<dbReference type="GO" id="GO:0005634">
    <property type="term" value="C:nucleus"/>
    <property type="evidence" value="ECO:0007669"/>
    <property type="project" value="TreeGrafter"/>
</dbReference>
<dbReference type="InterPro" id="IPR009057">
    <property type="entry name" value="Homeodomain-like_sf"/>
</dbReference>
<dbReference type="PANTHER" id="PTHR19303">
    <property type="entry name" value="TRANSPOSON"/>
    <property type="match status" value="1"/>
</dbReference>
<keyword evidence="1" id="KW-0238">DNA-binding</keyword>
<dbReference type="EMBL" id="CAJNOC010005102">
    <property type="protein sequence ID" value="CAF1042361.1"/>
    <property type="molecule type" value="Genomic_DNA"/>
</dbReference>
<sequence length="248" mass="27921">MTAKNRRLNAGYSRSSNFENLEDELKIWITETRNSGACVSGKLIQTKALEMSVRHGVNDRFKASQGWLRNFLRRNNLVLRRITSKGRSLPQNSIETINQFISKCADETSGVNKDEIYSMDETTIYLDSPSNYTYETRGANRINAKTAGCEKTRLSLAFGASAKGSKLPLVILIPRKRPLKDFEPPSNVIVVYKKSATFDATTVKNGFVQRSLLPTIMRKGQRKPRLYLDSATCHKKAELTSYLADLTS</sequence>
<gene>
    <name evidence="3" type="ORF">OXX778_LOCUS18414</name>
</gene>
<dbReference type="PROSITE" id="PS51253">
    <property type="entry name" value="HTH_CENPB"/>
    <property type="match status" value="1"/>
</dbReference>